<feature type="region of interest" description="Disordered" evidence="2">
    <location>
        <begin position="1326"/>
        <end position="1382"/>
    </location>
</feature>
<name>A0A2U9I9K4_CANGB</name>
<feature type="compositionally biased region" description="Low complexity" evidence="2">
    <location>
        <begin position="772"/>
        <end position="784"/>
    </location>
</feature>
<dbReference type="VEuPathDB" id="FungiDB:GWK60_K11187"/>
<feature type="compositionally biased region" description="Polar residues" evidence="2">
    <location>
        <begin position="1237"/>
        <end position="1254"/>
    </location>
</feature>
<feature type="compositionally biased region" description="Basic and acidic residues" evidence="2">
    <location>
        <begin position="551"/>
        <end position="571"/>
    </location>
</feature>
<feature type="region of interest" description="Disordered" evidence="2">
    <location>
        <begin position="870"/>
        <end position="892"/>
    </location>
</feature>
<evidence type="ECO:0000256" key="1">
    <source>
        <dbReference type="SAM" id="Coils"/>
    </source>
</evidence>
<evidence type="ECO:0000259" key="3">
    <source>
        <dbReference type="Pfam" id="PF16991"/>
    </source>
</evidence>
<evidence type="ECO:0000313" key="4">
    <source>
        <dbReference type="EMBL" id="AWR92621.1"/>
    </source>
</evidence>
<feature type="region of interest" description="Disordered" evidence="2">
    <location>
        <begin position="514"/>
        <end position="814"/>
    </location>
</feature>
<feature type="region of interest" description="Disordered" evidence="2">
    <location>
        <begin position="1236"/>
        <end position="1289"/>
    </location>
</feature>
<dbReference type="InterPro" id="IPR031556">
    <property type="entry name" value="SIR4_SID"/>
</dbReference>
<reference evidence="5" key="1">
    <citation type="journal article" date="2018" name="Fungal Genet. Biol.">
        <title>Molecular characterization of the silencing complex SIR in Candida glabrata hyperadherent clinical isolates.</title>
        <authorList>
            <person name="Leiva-Pelaez O."/>
            <person name="Gutierrez-Escobedo G."/>
            <person name="Lopez-Fuentes E."/>
            <person name="Cruz-Mora J."/>
            <person name="De Las Penas A."/>
            <person name="Castano I."/>
        </authorList>
    </citation>
    <scope>NUCLEOTIDE SEQUENCE</scope>
    <source>
        <strain evidence="4">BG14</strain>
        <strain evidence="5">MC39</strain>
    </source>
</reference>
<dbReference type="VEuPathDB" id="FungiDB:B1J91_K11396g"/>
<feature type="compositionally biased region" description="Polar residues" evidence="2">
    <location>
        <begin position="785"/>
        <end position="797"/>
    </location>
</feature>
<feature type="compositionally biased region" description="Basic and acidic residues" evidence="2">
    <location>
        <begin position="742"/>
        <end position="757"/>
    </location>
</feature>
<organism evidence="5">
    <name type="scientific">Candida glabrata</name>
    <name type="common">Yeast</name>
    <name type="synonym">Torulopsis glabrata</name>
    <dbReference type="NCBI Taxonomy" id="5478"/>
    <lineage>
        <taxon>Eukaryota</taxon>
        <taxon>Fungi</taxon>
        <taxon>Dikarya</taxon>
        <taxon>Ascomycota</taxon>
        <taxon>Saccharomycotina</taxon>
        <taxon>Saccharomycetes</taxon>
        <taxon>Saccharomycetales</taxon>
        <taxon>Saccharomycetaceae</taxon>
        <taxon>Nakaseomyces</taxon>
    </lineage>
</organism>
<dbReference type="Gene3D" id="6.10.140.1820">
    <property type="match status" value="1"/>
</dbReference>
<dbReference type="VEuPathDB" id="FungiDB:CAGL0K11396g"/>
<evidence type="ECO:0000256" key="2">
    <source>
        <dbReference type="SAM" id="MobiDB-lite"/>
    </source>
</evidence>
<proteinExistence type="predicted"/>
<feature type="compositionally biased region" description="Basic and acidic residues" evidence="2">
    <location>
        <begin position="673"/>
        <end position="706"/>
    </location>
</feature>
<dbReference type="CDD" id="cd13746">
    <property type="entry name" value="Sir4p-SID_like"/>
    <property type="match status" value="1"/>
</dbReference>
<feature type="coiled-coil region" evidence="1">
    <location>
        <begin position="1409"/>
        <end position="1443"/>
    </location>
</feature>
<keyword evidence="1" id="KW-0175">Coiled coil</keyword>
<dbReference type="VEuPathDB" id="FungiDB:GVI51_K11231"/>
<feature type="region of interest" description="Disordered" evidence="2">
    <location>
        <begin position="389"/>
        <end position="425"/>
    </location>
</feature>
<sequence length="1447" mass="162881">MAQELPQDQISQPAPNYSSTIESSHVTTNRTYEGQQYVVNSMNGPTNSELVSPMNKTINLANQNLENGRTEKIVYHNYPDTNGDPRVQKSVYPSNRIYVNNNGRYIPAGEVYYGTDRSFPSYSHPRNRKPPLIPLVRYTKSACNTPKRQLEQDTTIVTNGYVSPFESRLAYQKNGDSNFQNQLAAVPVREQNYGSNIQTYRDAHFRKQGNTRLLSLLRSKVSSNSNYMNNSDQIPVQYQQTNQRINGVPSYGAYNIVNSYGHVMSAPQRQRRSDSTPQLLPITHPRHNEEIMPIHTRNSIPNTINDAHHLNSETNSHNVQILGYVAGNEIVPQLTSNTSSPILEHPEDISRSNTISISSYPRQDAIYHEQGNTRTGGSFLTDVKQLLVQRSQSSSKSGSPRSPNHKTPSTTTSHPVRDTKSELNDRLITINNTTQDRADYEKLNKDSGIFIAKTPQTNQSDDESRLSGTNNEIEKVSLGSAQVKRVASSHYKRSLSADGCMEGPHALRDGIILSGSRQAPKISDDTGVKTKQTEKYNVIKQSTPRYPASTLDDKTKEIENKSNVPETKDLKSITSSDNSDTEYPIAHNKSKEISSQSITKDPEGLLDQQSPHEDYGEENPLPKITEPSRPVNDSLTVDKRVENKNENATQEDKTVIDNLIFKKQSHIQANDADNMKDKEVGYQDIDHRSHLAATEDKSKSTDESSFKHSKRPLPESVVDDYLDHDDSSQPLHKKPKDAGYGTEKEFQNEPHTAKDVEQISMSPKTKEVPEINSNSNNYTDSSSNETKNLTTPITTIDSKPPEKNPEGTNVMGDDDLATKILNGFNQKALLDSSDERSKSNSSGVEHNEVPIALIREENIPFSTNVATHKKNRLRKNSLSKSSDDPIVPDIGREANRRSVSRLLKPLSGVLIEDNHYSTKNDNDQSDDNYGKMQMIYLSDEDSDIELSSDNNSVDSDRIPSYLRNYIGSSSTEVTTSSLSESAQAFNFESEKRRIDRFLNIEVNEYLGTRNAYSRSSILEIIKKAVPQYLPLEAGVDVSVTNDICSVDNYLSSSAHLYQQLHKRDKMVTDRSDYSFLKNTHFSESPAYYAEVDNQEEGNDITSSKKGSNSDGVRTSKHKWRSQWLNHLRSAYVYFFADPESLLFDPEITTIIHVFVNEFKVNVAKVFSNDVDIIIKIEGNNSNNQLWKNLERKLVNIPKNIRVWDVPKALNFIKNMDIQADEWPLISSVMIDDKSTEDVSSSNAYRKNSGNSLNSDHIRDNRQPVSRSDMSKSSDFRGQSPPRITHIESELDSPRYDIKIATNPIELESIPNIPLLVTKEIMTTNDTHMSNVGTKSSQSPSALTSNEETSSASKTENPDKHEIIDSKTSPESADNDYKMPHTAGYANSDSVYRIIIKELTDNLIQNETKSISLKTRLRSKEEELSNLAKKYRELEAKYLKLQKESNED</sequence>
<feature type="compositionally biased region" description="Polar residues" evidence="2">
    <location>
        <begin position="405"/>
        <end position="414"/>
    </location>
</feature>
<protein>
    <submittedName>
        <fullName evidence="5">Sir4</fullName>
    </submittedName>
</protein>
<dbReference type="Pfam" id="PF16991">
    <property type="entry name" value="SIR4_SID"/>
    <property type="match status" value="1"/>
</dbReference>
<accession>A0A2U9I9K4</accession>
<feature type="compositionally biased region" description="Basic and acidic residues" evidence="2">
    <location>
        <begin position="522"/>
        <end position="534"/>
    </location>
</feature>
<feature type="compositionally biased region" description="Basic and acidic residues" evidence="2">
    <location>
        <begin position="415"/>
        <end position="425"/>
    </location>
</feature>
<feature type="compositionally biased region" description="Low complexity" evidence="2">
    <location>
        <begin position="389"/>
        <end position="402"/>
    </location>
</feature>
<feature type="domain" description="Sir4 SID" evidence="3">
    <location>
        <begin position="931"/>
        <end position="1078"/>
    </location>
</feature>
<feature type="region of interest" description="Disordered" evidence="2">
    <location>
        <begin position="1"/>
        <end position="26"/>
    </location>
</feature>
<evidence type="ECO:0000313" key="5">
    <source>
        <dbReference type="EMBL" id="AWR92625.1"/>
    </source>
</evidence>
<feature type="compositionally biased region" description="Polar residues" evidence="2">
    <location>
        <begin position="1326"/>
        <end position="1354"/>
    </location>
</feature>
<feature type="compositionally biased region" description="Basic and acidic residues" evidence="2">
    <location>
        <begin position="1355"/>
        <end position="1364"/>
    </location>
</feature>
<dbReference type="EMBL" id="MG288689">
    <property type="protein sequence ID" value="AWR92621.1"/>
    <property type="molecule type" value="Genomic_DNA"/>
</dbReference>
<gene>
    <name evidence="5" type="primary">SIR4</name>
</gene>
<dbReference type="EMBL" id="MG288693">
    <property type="protein sequence ID" value="AWR92625.1"/>
    <property type="molecule type" value="Genomic_DNA"/>
</dbReference>
<feature type="compositionally biased region" description="Basic and acidic residues" evidence="2">
    <location>
        <begin position="636"/>
        <end position="655"/>
    </location>
</feature>